<dbReference type="EMBL" id="JAARVD010000005">
    <property type="protein sequence ID" value="MBC1797432.1"/>
    <property type="molecule type" value="Genomic_DNA"/>
</dbReference>
<evidence type="ECO:0000313" key="6">
    <source>
        <dbReference type="EMBL" id="MBC1792863.1"/>
    </source>
</evidence>
<dbReference type="RefSeq" id="WP_185519239.1">
    <property type="nucleotide sequence ID" value="NZ_JAARVD010000005.1"/>
</dbReference>
<evidence type="ECO:0000256" key="3">
    <source>
        <dbReference type="ARBA" id="ARBA00022729"/>
    </source>
</evidence>
<sequence length="1179" mass="130378">MKEVLSRLLVVMIVIAMIVSMIPAYAPRAEKGVSSTGISVEKTSEKTEVVEERTENEIVYDNQDGSFTKEIYMEPIHVKEDGEWEPISNEVTKTKKVIEPERTEIQAAFLPTMEQGKYSTFGEGEKAVSFSLVSASGEEGVVDAQDATAKTEANEVRYSNVFPKTDLRNLTFNTSVKEDIVLQEYTGKNEYTFQVNTLLTAKKLADGSIAFEGKSGKVHYTLPKPVMTDSKIHPDTGNATESDKVDFDLKKINDTNYEITLVADQAWLKDKEREYPVYIDPSVQIKTVVDADISSATPTTNYSGSKLWDAALNEYVLKVGRYDDTTGFNYGYIKPDTSSLVNATIESATFNAYAVWHYSSTAKNPVKLEEVTGDWTPTGVTWNTRPATFNVGSVDIGRNQWARFDVTSSVRAWTTGLRPNKGFMMHTVNQQDHWKKFTATETGKNVPYLEVTYTYDKPEKATIKTVSNGVGTGTGAMNLTWNKMPGATGYKVIIGNGYNYEQFAVGNVTSWTTKGKGIFPTKEELDKGLYRFHTDGKGTEFASDPTQLYENTFKAGTTWTLRGQKKYIVRVLATYPGGDGPTSDITDVYMPPETLPAKPEKATIKTVSSGAGTGTGHMDISWQAVSGAIDYKVVISNGYNYEYFNTGNVTNWSTKGKKIFPTQDEIANKQYKFHQDGKGVEFANDPRALYENGYQAGSTFGLRNQKKYIVRILVVYPWGDGLTSDITDATMPIEQMVKPTLTSHQSENDEDTGYLNVSWQPVTDAVSYKVGFFNGYSYNYINVGKTTNWSTKGKKLWATSEEIANGQFQLHTDGGGSEFPMDPMKTYSAANQANPAVDYSDRLYYYARVIAVFESGETPVSEASTRTMPFSDIDNTNVVSPVLDKTSGVISMQWDAVEKAVGYKVWISDGKKLHPFDAKNNLDWSSLEQGIWPTIGDLASGKKGLYDNGNGTELAIDPSPVYQLNNPSFSAKQDYYTRITAYNDKGETIAVHTNDAISIMDSDDPAEQVSANLIEEMDQYVSVKDGYFEVDPIPTELKTEYGADTIQAMENGIEQINLDVANNKAVIDDNGVVTITENPMLRANQNKVVVRWWGISYYYSKSKANAAASAFGKVSRGAGYGTVLATYFALLPAATFLGLNASYWGSISNSVSQTNAKTNRGIILNVTWAAVYWTSPQGK</sequence>
<evidence type="ECO:0000313" key="9">
    <source>
        <dbReference type="Proteomes" id="UP000548082"/>
    </source>
</evidence>
<dbReference type="GO" id="GO:0005576">
    <property type="term" value="C:extracellular region"/>
    <property type="evidence" value="ECO:0007669"/>
    <property type="project" value="UniProtKB-SubCell"/>
</dbReference>
<dbReference type="Proteomes" id="UP000548082">
    <property type="component" value="Unassembled WGS sequence"/>
</dbReference>
<protein>
    <submittedName>
        <fullName evidence="6">DNRLRE domain-containing protein</fullName>
    </submittedName>
</protein>
<dbReference type="EMBL" id="JAARVG010000004">
    <property type="protein sequence ID" value="MBC1792863.1"/>
    <property type="molecule type" value="Genomic_DNA"/>
</dbReference>
<proteinExistence type="predicted"/>
<comment type="caution">
    <text evidence="6">The sequence shown here is derived from an EMBL/GenBank/DDBJ whole genome shotgun (WGS) entry which is preliminary data.</text>
</comment>
<dbReference type="NCBIfam" id="NF033679">
    <property type="entry name" value="DNRLRE_dom"/>
    <property type="match status" value="1"/>
</dbReference>
<dbReference type="Proteomes" id="UP000539064">
    <property type="component" value="Unassembled WGS sequence"/>
</dbReference>
<feature type="transmembrane region" description="Helical" evidence="4">
    <location>
        <begin position="7"/>
        <end position="26"/>
    </location>
</feature>
<organism evidence="6 8">
    <name type="scientific">Listeria booriae</name>
    <dbReference type="NCBI Taxonomy" id="1552123"/>
    <lineage>
        <taxon>Bacteria</taxon>
        <taxon>Bacillati</taxon>
        <taxon>Bacillota</taxon>
        <taxon>Bacilli</taxon>
        <taxon>Bacillales</taxon>
        <taxon>Listeriaceae</taxon>
        <taxon>Listeria</taxon>
    </lineage>
</organism>
<keyword evidence="4" id="KW-1133">Transmembrane helix</keyword>
<dbReference type="InterPro" id="IPR055372">
    <property type="entry name" value="CBM96"/>
</dbReference>
<evidence type="ECO:0000256" key="1">
    <source>
        <dbReference type="ARBA" id="ARBA00004613"/>
    </source>
</evidence>
<evidence type="ECO:0000313" key="7">
    <source>
        <dbReference type="EMBL" id="MBC1797432.1"/>
    </source>
</evidence>
<accession>A0A7X0XW55</accession>
<evidence type="ECO:0000313" key="8">
    <source>
        <dbReference type="Proteomes" id="UP000539064"/>
    </source>
</evidence>
<evidence type="ECO:0000256" key="2">
    <source>
        <dbReference type="ARBA" id="ARBA00022525"/>
    </source>
</evidence>
<comment type="subcellular location">
    <subcellularLocation>
        <location evidence="1">Secreted</location>
    </subcellularLocation>
</comment>
<dbReference type="Pfam" id="PF24517">
    <property type="entry name" value="CBM96"/>
    <property type="match status" value="1"/>
</dbReference>
<keyword evidence="3" id="KW-0732">Signal</keyword>
<keyword evidence="4" id="KW-0812">Transmembrane</keyword>
<keyword evidence="4" id="KW-0472">Membrane</keyword>
<keyword evidence="2" id="KW-0964">Secreted</keyword>
<gene>
    <name evidence="6" type="ORF">HCA52_05485</name>
    <name evidence="7" type="ORF">HCA55_11900</name>
</gene>
<feature type="domain" description="Carbohydrate-binding module family 96" evidence="5">
    <location>
        <begin position="284"/>
        <end position="453"/>
    </location>
</feature>
<evidence type="ECO:0000256" key="4">
    <source>
        <dbReference type="SAM" id="Phobius"/>
    </source>
</evidence>
<name>A0A7X0XW55_9LIST</name>
<reference evidence="8 9" key="1">
    <citation type="submission" date="2020-03" db="EMBL/GenBank/DDBJ databases">
        <title>Soil Listeria distribution.</title>
        <authorList>
            <person name="Liao J."/>
            <person name="Wiedmann M."/>
        </authorList>
    </citation>
    <scope>NUCLEOTIDE SEQUENCE [LARGE SCALE GENOMIC DNA]</scope>
    <source>
        <strain evidence="6 8">FSL L7-0978</strain>
        <strain evidence="7 9">FSL L7-0990</strain>
    </source>
</reference>
<dbReference type="AlphaFoldDB" id="A0A7X0XW55"/>
<evidence type="ECO:0000259" key="5">
    <source>
        <dbReference type="Pfam" id="PF24517"/>
    </source>
</evidence>